<organism evidence="1 2">
    <name type="scientific">Holdemania filiformis</name>
    <dbReference type="NCBI Taxonomy" id="61171"/>
    <lineage>
        <taxon>Bacteria</taxon>
        <taxon>Bacillati</taxon>
        <taxon>Bacillota</taxon>
        <taxon>Erysipelotrichia</taxon>
        <taxon>Erysipelotrichales</taxon>
        <taxon>Erysipelotrichaceae</taxon>
        <taxon>Holdemania</taxon>
    </lineage>
</organism>
<dbReference type="AlphaFoldDB" id="A0A412FQ52"/>
<dbReference type="Gene3D" id="3.30.1240.10">
    <property type="match status" value="1"/>
</dbReference>
<evidence type="ECO:0000313" key="2">
    <source>
        <dbReference type="Proteomes" id="UP000284178"/>
    </source>
</evidence>
<dbReference type="Proteomes" id="UP000284178">
    <property type="component" value="Unassembled WGS sequence"/>
</dbReference>
<dbReference type="PROSITE" id="PS01229">
    <property type="entry name" value="COF_2"/>
    <property type="match status" value="1"/>
</dbReference>
<name>A0A412FQ52_9FIRM</name>
<dbReference type="GO" id="GO:0005829">
    <property type="term" value="C:cytosol"/>
    <property type="evidence" value="ECO:0007669"/>
    <property type="project" value="TreeGrafter"/>
</dbReference>
<dbReference type="NCBIfam" id="TIGR01484">
    <property type="entry name" value="HAD-SF-IIB"/>
    <property type="match status" value="1"/>
</dbReference>
<dbReference type="PANTHER" id="PTHR10000:SF25">
    <property type="entry name" value="PHOSPHATASE YKRA-RELATED"/>
    <property type="match status" value="1"/>
</dbReference>
<comment type="caution">
    <text evidence="1">The sequence shown here is derived from an EMBL/GenBank/DDBJ whole genome shotgun (WGS) entry which is preliminary data.</text>
</comment>
<gene>
    <name evidence="1" type="ORF">DWY25_14230</name>
</gene>
<reference evidence="1 2" key="1">
    <citation type="submission" date="2018-08" db="EMBL/GenBank/DDBJ databases">
        <title>A genome reference for cultivated species of the human gut microbiota.</title>
        <authorList>
            <person name="Zou Y."/>
            <person name="Xue W."/>
            <person name="Luo G."/>
        </authorList>
    </citation>
    <scope>NUCLEOTIDE SEQUENCE [LARGE SCALE GENOMIC DNA]</scope>
    <source>
        <strain evidence="1 2">AF24-29</strain>
    </source>
</reference>
<protein>
    <submittedName>
        <fullName evidence="1">HAD family phosphatase</fullName>
    </submittedName>
</protein>
<dbReference type="GO" id="GO:0000287">
    <property type="term" value="F:magnesium ion binding"/>
    <property type="evidence" value="ECO:0007669"/>
    <property type="project" value="TreeGrafter"/>
</dbReference>
<dbReference type="InterPro" id="IPR023214">
    <property type="entry name" value="HAD_sf"/>
</dbReference>
<sequence>MKDEGEMMKKKCLFFDIDGTLVDEQTHQIPQSTIEALRAARRSGSVVFINTGRPYSHVSAMIKALDFDGYCCGCGTEILIQGKPLYRHQTPQPVCQQIKEKADACGIDLFGENTPTCYVSLGHVENGFVKSMEILRSEGFNNIVPWVDHQSEFVKFCIAYDQHSDLEAFKLFLNEMKFEFIDRFDGFAEIVPQACSKATAIDVVREKYNVDLHDCYVFGDSTNDLPMLKHVPHSVLMGNGTPSLKPIVEKVTARIDQDGIAKALKEYGLIG</sequence>
<dbReference type="InterPro" id="IPR036412">
    <property type="entry name" value="HAD-like_sf"/>
</dbReference>
<dbReference type="GO" id="GO:0016791">
    <property type="term" value="F:phosphatase activity"/>
    <property type="evidence" value="ECO:0007669"/>
    <property type="project" value="TreeGrafter"/>
</dbReference>
<dbReference type="InterPro" id="IPR000150">
    <property type="entry name" value="Cof"/>
</dbReference>
<evidence type="ECO:0000313" key="1">
    <source>
        <dbReference type="EMBL" id="RGR70295.1"/>
    </source>
</evidence>
<accession>A0A412FQ52</accession>
<dbReference type="InterPro" id="IPR006379">
    <property type="entry name" value="HAD-SF_hydro_IIB"/>
</dbReference>
<dbReference type="Gene3D" id="3.40.50.1000">
    <property type="entry name" value="HAD superfamily/HAD-like"/>
    <property type="match status" value="1"/>
</dbReference>
<dbReference type="SFLD" id="SFLDG01140">
    <property type="entry name" value="C2.B:_Phosphomannomutase_and_P"/>
    <property type="match status" value="1"/>
</dbReference>
<dbReference type="SUPFAM" id="SSF56784">
    <property type="entry name" value="HAD-like"/>
    <property type="match status" value="1"/>
</dbReference>
<proteinExistence type="predicted"/>
<dbReference type="NCBIfam" id="TIGR00099">
    <property type="entry name" value="Cof-subfamily"/>
    <property type="match status" value="1"/>
</dbReference>
<dbReference type="SFLD" id="SFLDS00003">
    <property type="entry name" value="Haloacid_Dehalogenase"/>
    <property type="match status" value="1"/>
</dbReference>
<dbReference type="PANTHER" id="PTHR10000">
    <property type="entry name" value="PHOSPHOSERINE PHOSPHATASE"/>
    <property type="match status" value="1"/>
</dbReference>
<dbReference type="Pfam" id="PF08282">
    <property type="entry name" value="Hydrolase_3"/>
    <property type="match status" value="1"/>
</dbReference>
<dbReference type="EMBL" id="QRUP01000021">
    <property type="protein sequence ID" value="RGR70295.1"/>
    <property type="molecule type" value="Genomic_DNA"/>
</dbReference>
<keyword evidence="2" id="KW-1185">Reference proteome</keyword>